<feature type="transmembrane region" description="Helical" evidence="6">
    <location>
        <begin position="12"/>
        <end position="30"/>
    </location>
</feature>
<keyword evidence="4 6" id="KW-1133">Transmembrane helix</keyword>
<evidence type="ECO:0000256" key="5">
    <source>
        <dbReference type="ARBA" id="ARBA00023136"/>
    </source>
</evidence>
<keyword evidence="5 6" id="KW-0472">Membrane</keyword>
<evidence type="ECO:0000259" key="7">
    <source>
        <dbReference type="Pfam" id="PF00892"/>
    </source>
</evidence>
<dbReference type="InterPro" id="IPR037185">
    <property type="entry name" value="EmrE-like"/>
</dbReference>
<feature type="transmembrane region" description="Helical" evidence="6">
    <location>
        <begin position="272"/>
        <end position="290"/>
    </location>
</feature>
<feature type="transmembrane region" description="Helical" evidence="6">
    <location>
        <begin position="98"/>
        <end position="115"/>
    </location>
</feature>
<keyword evidence="2" id="KW-1003">Cell membrane</keyword>
<dbReference type="GO" id="GO:0005886">
    <property type="term" value="C:plasma membrane"/>
    <property type="evidence" value="ECO:0007669"/>
    <property type="project" value="UniProtKB-SubCell"/>
</dbReference>
<feature type="transmembrane region" description="Helical" evidence="6">
    <location>
        <begin position="184"/>
        <end position="203"/>
    </location>
</feature>
<keyword evidence="9" id="KW-1185">Reference proteome</keyword>
<comment type="subcellular location">
    <subcellularLocation>
        <location evidence="1">Cell membrane</location>
        <topology evidence="1">Multi-pass membrane protein</topology>
    </subcellularLocation>
</comment>
<dbReference type="PANTHER" id="PTHR32322:SF18">
    <property type="entry name" value="S-ADENOSYLMETHIONINE_S-ADENOSYLHOMOCYSTEINE TRANSPORTER"/>
    <property type="match status" value="1"/>
</dbReference>
<keyword evidence="3 6" id="KW-0812">Transmembrane</keyword>
<dbReference type="OrthoDB" id="5812248at2"/>
<organism evidence="8 9">
    <name type="scientific">Geovibrio thiophilus</name>
    <dbReference type="NCBI Taxonomy" id="139438"/>
    <lineage>
        <taxon>Bacteria</taxon>
        <taxon>Pseudomonadati</taxon>
        <taxon>Deferribacterota</taxon>
        <taxon>Deferribacteres</taxon>
        <taxon>Deferribacterales</taxon>
        <taxon>Geovibrionaceae</taxon>
        <taxon>Geovibrio</taxon>
    </lineage>
</organism>
<reference evidence="8 9" key="1">
    <citation type="submission" date="2019-01" db="EMBL/GenBank/DDBJ databases">
        <title>Geovibrio thiophilus DSM 11263, complete genome.</title>
        <authorList>
            <person name="Spring S."/>
            <person name="Bunk B."/>
            <person name="Sproer C."/>
        </authorList>
    </citation>
    <scope>NUCLEOTIDE SEQUENCE [LARGE SCALE GENOMIC DNA]</scope>
    <source>
        <strain evidence="8 9">DSM 11263</strain>
    </source>
</reference>
<evidence type="ECO:0000313" key="9">
    <source>
        <dbReference type="Proteomes" id="UP000287502"/>
    </source>
</evidence>
<dbReference type="KEGG" id="gtl:EP073_03510"/>
<dbReference type="Pfam" id="PF00892">
    <property type="entry name" value="EamA"/>
    <property type="match status" value="2"/>
</dbReference>
<evidence type="ECO:0000256" key="4">
    <source>
        <dbReference type="ARBA" id="ARBA00022989"/>
    </source>
</evidence>
<accession>A0A3R5UU31</accession>
<dbReference type="Proteomes" id="UP000287502">
    <property type="component" value="Chromosome"/>
</dbReference>
<dbReference type="SUPFAM" id="SSF103481">
    <property type="entry name" value="Multidrug resistance efflux transporter EmrE"/>
    <property type="match status" value="1"/>
</dbReference>
<sequence>MKNNYSNPHFLMLLYTVLVSGSFHIGHFLVNYMDSTVLTFVRFLMGSVLFGIYVFPRYEVRVPSPSDLARYFAISASMIFYFWAMFEALRYTTPLNTAITYTVVPLFSAVYGIFLLKERVSLRNFIVLLAAMFGAMWVIIDGSPSRLVELDFNKGDIIFLIGCLCIGLYSPLSKKLHKGEPMPVLTLWTMITGTVWLLLIANVKILEINIRLLDAAFFAGVAYITVFATIATFFIVQYSSKKLPVSKVMSYIYLTPIFVIIIQTVIGKGLPHAAVIPGIATSVIATFYFLRS</sequence>
<evidence type="ECO:0000256" key="1">
    <source>
        <dbReference type="ARBA" id="ARBA00004651"/>
    </source>
</evidence>
<feature type="transmembrane region" description="Helical" evidence="6">
    <location>
        <begin position="215"/>
        <end position="236"/>
    </location>
</feature>
<dbReference type="RefSeq" id="WP_128465789.1">
    <property type="nucleotide sequence ID" value="NZ_CP035108.1"/>
</dbReference>
<feature type="transmembrane region" description="Helical" evidence="6">
    <location>
        <begin position="152"/>
        <end position="172"/>
    </location>
</feature>
<feature type="domain" description="EamA" evidence="7">
    <location>
        <begin position="154"/>
        <end position="288"/>
    </location>
</feature>
<evidence type="ECO:0000256" key="2">
    <source>
        <dbReference type="ARBA" id="ARBA00022475"/>
    </source>
</evidence>
<feature type="transmembrane region" description="Helical" evidence="6">
    <location>
        <begin position="248"/>
        <end position="266"/>
    </location>
</feature>
<dbReference type="InterPro" id="IPR000620">
    <property type="entry name" value="EamA_dom"/>
</dbReference>
<feature type="domain" description="EamA" evidence="7">
    <location>
        <begin position="10"/>
        <end position="139"/>
    </location>
</feature>
<dbReference type="EMBL" id="CP035108">
    <property type="protein sequence ID" value="QAR32502.1"/>
    <property type="molecule type" value="Genomic_DNA"/>
</dbReference>
<dbReference type="InterPro" id="IPR050638">
    <property type="entry name" value="AA-Vitamin_Transporters"/>
</dbReference>
<proteinExistence type="predicted"/>
<feature type="transmembrane region" description="Helical" evidence="6">
    <location>
        <begin position="122"/>
        <end position="140"/>
    </location>
</feature>
<evidence type="ECO:0000256" key="6">
    <source>
        <dbReference type="SAM" id="Phobius"/>
    </source>
</evidence>
<evidence type="ECO:0000313" key="8">
    <source>
        <dbReference type="EMBL" id="QAR32502.1"/>
    </source>
</evidence>
<gene>
    <name evidence="8" type="ORF">EP073_03510</name>
</gene>
<feature type="transmembrane region" description="Helical" evidence="6">
    <location>
        <begin position="36"/>
        <end position="56"/>
    </location>
</feature>
<protein>
    <submittedName>
        <fullName evidence="8">DMT family transporter</fullName>
    </submittedName>
</protein>
<name>A0A3R5UU31_9BACT</name>
<dbReference type="AlphaFoldDB" id="A0A3R5UU31"/>
<evidence type="ECO:0000256" key="3">
    <source>
        <dbReference type="ARBA" id="ARBA00022692"/>
    </source>
</evidence>
<dbReference type="PANTHER" id="PTHR32322">
    <property type="entry name" value="INNER MEMBRANE TRANSPORTER"/>
    <property type="match status" value="1"/>
</dbReference>
<feature type="transmembrane region" description="Helical" evidence="6">
    <location>
        <begin position="68"/>
        <end position="86"/>
    </location>
</feature>